<dbReference type="OrthoDB" id="9780894at2"/>
<dbReference type="FunFam" id="3.40.50.920:FF:000001">
    <property type="entry name" value="Pyruvate dehydrogenase E1 beta subunit"/>
    <property type="match status" value="1"/>
</dbReference>
<dbReference type="PROSITE" id="PS00189">
    <property type="entry name" value="LIPOYL"/>
    <property type="match status" value="1"/>
</dbReference>
<keyword evidence="9 11" id="KW-0670">Pyruvate</keyword>
<dbReference type="PROSITE" id="PS50968">
    <property type="entry name" value="BIOTINYL_LIPOYL"/>
    <property type="match status" value="1"/>
</dbReference>
<dbReference type="NCBIfam" id="NF008854">
    <property type="entry name" value="PRK11892.1"/>
    <property type="match status" value="1"/>
</dbReference>
<dbReference type="InterPro" id="IPR029061">
    <property type="entry name" value="THDP-binding"/>
</dbReference>
<dbReference type="FunFam" id="2.40.50.100:FF:000010">
    <property type="entry name" value="Acetyltransferase component of pyruvate dehydrogenase complex"/>
    <property type="match status" value="1"/>
</dbReference>
<reference evidence="14 15" key="1">
    <citation type="submission" date="2015-06" db="EMBL/GenBank/DDBJ databases">
        <title>Improved classification and identification of acetic acid bacteria using matrix-assisted laser desorption/ionization time-of-flight mass spectrometry; Gluconobacter nephelii and Gluconobacter uchimurae are later heterotypic synonyms of Gluconobacter japonicus and Gluconobacter oxydans, respectively.</title>
        <authorList>
            <person name="Li L."/>
            <person name="Cleenwerck I."/>
            <person name="De Vuyst L."/>
            <person name="Vandamme P."/>
        </authorList>
    </citation>
    <scope>NUCLEOTIDE SEQUENCE [LARGE SCALE GENOMIC DNA]</scope>
    <source>
        <strain evidence="14 15">LMG 23690</strain>
    </source>
</reference>
<accession>A0A149TZK3</accession>
<evidence type="ECO:0000256" key="8">
    <source>
        <dbReference type="ARBA" id="ARBA00023052"/>
    </source>
</evidence>
<dbReference type="AlphaFoldDB" id="A0A149TZK3"/>
<dbReference type="GO" id="GO:0004739">
    <property type="term" value="F:pyruvate dehydrogenase (acetyl-transferring) activity"/>
    <property type="evidence" value="ECO:0007669"/>
    <property type="project" value="UniProtKB-UniRule"/>
</dbReference>
<dbReference type="Pfam" id="PF00364">
    <property type="entry name" value="Biotin_lipoyl"/>
    <property type="match status" value="1"/>
</dbReference>
<dbReference type="InterPro" id="IPR011053">
    <property type="entry name" value="Single_hybrid_motif"/>
</dbReference>
<evidence type="ECO:0000313" key="14">
    <source>
        <dbReference type="EMBL" id="KXV58645.1"/>
    </source>
</evidence>
<keyword evidence="8 11" id="KW-0786">Thiamine pyrophosphate</keyword>
<dbReference type="PANTHER" id="PTHR11624">
    <property type="entry name" value="DEHYDROGENASE RELATED"/>
    <property type="match status" value="1"/>
</dbReference>
<dbReference type="Gene3D" id="3.40.50.920">
    <property type="match status" value="1"/>
</dbReference>
<dbReference type="FunFam" id="3.40.50.970:FF:000001">
    <property type="entry name" value="Pyruvate dehydrogenase E1 beta subunit"/>
    <property type="match status" value="1"/>
</dbReference>
<dbReference type="EC" id="1.2.4.1" evidence="4 11"/>
<dbReference type="Gene3D" id="2.40.50.100">
    <property type="match status" value="1"/>
</dbReference>
<evidence type="ECO:0000256" key="6">
    <source>
        <dbReference type="ARBA" id="ARBA00022823"/>
    </source>
</evidence>
<evidence type="ECO:0000256" key="5">
    <source>
        <dbReference type="ARBA" id="ARBA00016138"/>
    </source>
</evidence>
<evidence type="ECO:0000256" key="3">
    <source>
        <dbReference type="ARBA" id="ARBA00011870"/>
    </source>
</evidence>
<dbReference type="InterPro" id="IPR027110">
    <property type="entry name" value="PDHB_mito-type"/>
</dbReference>
<dbReference type="Pfam" id="PF02780">
    <property type="entry name" value="Transketolase_C"/>
    <property type="match status" value="1"/>
</dbReference>
<evidence type="ECO:0000256" key="11">
    <source>
        <dbReference type="RuleBase" id="RU364074"/>
    </source>
</evidence>
<comment type="cofactor">
    <cofactor evidence="1">
        <name>(R)-lipoate</name>
        <dbReference type="ChEBI" id="CHEBI:83088"/>
    </cofactor>
</comment>
<dbReference type="CDD" id="cd07036">
    <property type="entry name" value="TPP_PYR_E1-PDHc-beta_like"/>
    <property type="match status" value="1"/>
</dbReference>
<evidence type="ECO:0000256" key="10">
    <source>
        <dbReference type="ARBA" id="ARBA00025211"/>
    </source>
</evidence>
<dbReference type="SUPFAM" id="SSF51230">
    <property type="entry name" value="Single hybrid motif"/>
    <property type="match status" value="1"/>
</dbReference>
<keyword evidence="6" id="KW-0450">Lipoyl</keyword>
<evidence type="ECO:0000256" key="1">
    <source>
        <dbReference type="ARBA" id="ARBA00001938"/>
    </source>
</evidence>
<gene>
    <name evidence="14" type="ORF">AD948_11110</name>
</gene>
<dbReference type="InterPro" id="IPR009014">
    <property type="entry name" value="Transketo_C/PFOR_II"/>
</dbReference>
<dbReference type="Proteomes" id="UP000075360">
    <property type="component" value="Unassembled WGS sequence"/>
</dbReference>
<dbReference type="CDD" id="cd06849">
    <property type="entry name" value="lipoyl_domain"/>
    <property type="match status" value="1"/>
</dbReference>
<comment type="subunit">
    <text evidence="3">Heterodimer of an alpha and a beta chain.</text>
</comment>
<evidence type="ECO:0000313" key="15">
    <source>
        <dbReference type="Proteomes" id="UP000075360"/>
    </source>
</evidence>
<evidence type="ECO:0000256" key="12">
    <source>
        <dbReference type="SAM" id="MobiDB-lite"/>
    </source>
</evidence>
<dbReference type="PATRIC" id="fig|446692.4.peg.2287"/>
<dbReference type="SUPFAM" id="SSF52518">
    <property type="entry name" value="Thiamin diphosphate-binding fold (THDP-binding)"/>
    <property type="match status" value="1"/>
</dbReference>
<evidence type="ECO:0000256" key="7">
    <source>
        <dbReference type="ARBA" id="ARBA00023002"/>
    </source>
</evidence>
<sequence length="459" mass="48975">MAIEVLMPALSPTMTEGTLARWLKKEGDAVSSGDVLAEIETDKATMEVEAVDEGILGRTLVAEGTQGVAVNTPIAILVAEGEDVPENLQQAQSSSSAETSAPEENTAPEAAVAKKTVAPASVSLPNAEPEKDWGETAEITVREALNQAMAAELRRDPDVFLLGEEVAQYQGAYKISQGLLAEFGEKRIIDMPITEHGFTGMAVGAALTGLKPIVEFMTMNFSMQAIDHIINSAAKTLYMSGGQMGCPIVFRGPNGAAARVGAQHSQCYGSWYAHVPGLKVIAPWSAADAKGLLRAAIRDPNPVVFLENEILYGRKFECPTDEDFILPIGKAKIERVGTDVTIVAFSIMVGTALQAAEQLAEQGIQAEVINLRTLRPLDTATIVESVKKTSRLVTVEEGWPFAGIGAEVAMQIIEHAFDWLDAPPVRIAGEDVPMPFAANLEKLALPQPQHIIDAVKGLV</sequence>
<dbReference type="InterPro" id="IPR033248">
    <property type="entry name" value="Transketolase_C"/>
</dbReference>
<evidence type="ECO:0000256" key="9">
    <source>
        <dbReference type="ARBA" id="ARBA00023317"/>
    </source>
</evidence>
<dbReference type="RefSeq" id="WP_061472047.1">
    <property type="nucleotide sequence ID" value="NZ_LHZU01000136.1"/>
</dbReference>
<dbReference type="PANTHER" id="PTHR11624:SF96">
    <property type="entry name" value="PYRUVATE DEHYDROGENASE E1 COMPONENT SUBUNIT BETA, MITOCHONDRIAL"/>
    <property type="match status" value="1"/>
</dbReference>
<dbReference type="InterPro" id="IPR003016">
    <property type="entry name" value="2-oxoA_DH_lipoyl-BS"/>
</dbReference>
<dbReference type="InterPro" id="IPR000089">
    <property type="entry name" value="Biotin_lipoyl"/>
</dbReference>
<feature type="region of interest" description="Disordered" evidence="12">
    <location>
        <begin position="86"/>
        <end position="109"/>
    </location>
</feature>
<organism evidence="14 15">
    <name type="scientific">Acetobacter senegalensis</name>
    <dbReference type="NCBI Taxonomy" id="446692"/>
    <lineage>
        <taxon>Bacteria</taxon>
        <taxon>Pseudomonadati</taxon>
        <taxon>Pseudomonadota</taxon>
        <taxon>Alphaproteobacteria</taxon>
        <taxon>Acetobacterales</taxon>
        <taxon>Acetobacteraceae</taxon>
        <taxon>Acetobacter</taxon>
    </lineage>
</organism>
<comment type="cofactor">
    <cofactor evidence="2 11">
        <name>thiamine diphosphate</name>
        <dbReference type="ChEBI" id="CHEBI:58937"/>
    </cofactor>
</comment>
<keyword evidence="7 11" id="KW-0560">Oxidoreductase</keyword>
<dbReference type="NCBIfam" id="NF006667">
    <property type="entry name" value="PRK09212.1"/>
    <property type="match status" value="1"/>
</dbReference>
<dbReference type="EMBL" id="LHZU01000136">
    <property type="protein sequence ID" value="KXV58645.1"/>
    <property type="molecule type" value="Genomic_DNA"/>
</dbReference>
<proteinExistence type="predicted"/>
<comment type="catalytic activity">
    <reaction evidence="11">
        <text>N(6)-[(R)-lipoyl]-L-lysyl-[protein] + pyruvate + H(+) = N(6)-[(R)-S(8)-acetyldihydrolipoyl]-L-lysyl-[protein] + CO2</text>
        <dbReference type="Rhea" id="RHEA:19189"/>
        <dbReference type="Rhea" id="RHEA-COMP:10474"/>
        <dbReference type="Rhea" id="RHEA-COMP:10478"/>
        <dbReference type="ChEBI" id="CHEBI:15361"/>
        <dbReference type="ChEBI" id="CHEBI:15378"/>
        <dbReference type="ChEBI" id="CHEBI:16526"/>
        <dbReference type="ChEBI" id="CHEBI:83099"/>
        <dbReference type="ChEBI" id="CHEBI:83111"/>
        <dbReference type="EC" id="1.2.4.1"/>
    </reaction>
</comment>
<dbReference type="SMART" id="SM00861">
    <property type="entry name" value="Transket_pyr"/>
    <property type="match status" value="1"/>
</dbReference>
<dbReference type="Gene3D" id="3.40.50.970">
    <property type="match status" value="1"/>
</dbReference>
<evidence type="ECO:0000259" key="13">
    <source>
        <dbReference type="PROSITE" id="PS50968"/>
    </source>
</evidence>
<protein>
    <recommendedName>
        <fullName evidence="5 11">Pyruvate dehydrogenase E1 component subunit beta</fullName>
        <ecNumber evidence="4 11">1.2.4.1</ecNumber>
    </recommendedName>
</protein>
<feature type="domain" description="Lipoyl-binding" evidence="13">
    <location>
        <begin position="2"/>
        <end position="78"/>
    </location>
</feature>
<dbReference type="SUPFAM" id="SSF52922">
    <property type="entry name" value="TK C-terminal domain-like"/>
    <property type="match status" value="1"/>
</dbReference>
<dbReference type="Pfam" id="PF02779">
    <property type="entry name" value="Transket_pyr"/>
    <property type="match status" value="1"/>
</dbReference>
<dbReference type="GO" id="GO:0006086">
    <property type="term" value="P:pyruvate decarboxylation to acetyl-CoA"/>
    <property type="evidence" value="ECO:0007669"/>
    <property type="project" value="InterPro"/>
</dbReference>
<evidence type="ECO:0000256" key="2">
    <source>
        <dbReference type="ARBA" id="ARBA00001964"/>
    </source>
</evidence>
<comment type="function">
    <text evidence="10">The pyruvate dehydrogenase complex catalyzes the overall conversion of pyruvate to acetyl-CoA and CO(2). It contains multiple copies of three enzymatic components: pyruvate dehydrogenase (E1), dihydrolipoamide acetyltransferase (E2) and lipoamide dehydrogenase (E3).</text>
</comment>
<evidence type="ECO:0000256" key="4">
    <source>
        <dbReference type="ARBA" id="ARBA00012281"/>
    </source>
</evidence>
<comment type="function">
    <text evidence="11">The pyruvate dehydrogenase complex catalyzes the overall conversion of pyruvate to acetyl-CoA and CO2.</text>
</comment>
<name>A0A149TZK3_9PROT</name>
<comment type="caution">
    <text evidence="14">The sequence shown here is derived from an EMBL/GenBank/DDBJ whole genome shotgun (WGS) entry which is preliminary data.</text>
</comment>
<dbReference type="InterPro" id="IPR005475">
    <property type="entry name" value="Transketolase-like_Pyr-bd"/>
</dbReference>